<keyword evidence="7" id="KW-1185">Reference proteome</keyword>
<evidence type="ECO:0000259" key="5">
    <source>
        <dbReference type="PROSITE" id="PS50893"/>
    </source>
</evidence>
<dbReference type="EMBL" id="JAZHOU010000007">
    <property type="protein sequence ID" value="MEF3080371.1"/>
    <property type="molecule type" value="Genomic_DNA"/>
</dbReference>
<keyword evidence="4 6" id="KW-0067">ATP-binding</keyword>
<organism evidence="6 7">
    <name type="scientific">Winogradskyella poriferorum</name>
    <dbReference type="NCBI Taxonomy" id="307627"/>
    <lineage>
        <taxon>Bacteria</taxon>
        <taxon>Pseudomonadati</taxon>
        <taxon>Bacteroidota</taxon>
        <taxon>Flavobacteriia</taxon>
        <taxon>Flavobacteriales</taxon>
        <taxon>Flavobacteriaceae</taxon>
        <taxon>Winogradskyella</taxon>
    </lineage>
</organism>
<dbReference type="InterPro" id="IPR050683">
    <property type="entry name" value="Bact_Polysacc_Export_ATP-bd"/>
</dbReference>
<reference evidence="6 7" key="1">
    <citation type="submission" date="2024-02" db="EMBL/GenBank/DDBJ databases">
        <title>Winogradskyella poriferorum JCM 12885.</title>
        <authorList>
            <person name="Zhang D.-F."/>
            <person name="Fu Z.-Y."/>
        </authorList>
    </citation>
    <scope>NUCLEOTIDE SEQUENCE [LARGE SCALE GENOMIC DNA]</scope>
    <source>
        <strain evidence="6 7">JCM 12885</strain>
    </source>
</reference>
<evidence type="ECO:0000256" key="4">
    <source>
        <dbReference type="ARBA" id="ARBA00022840"/>
    </source>
</evidence>
<comment type="similarity">
    <text evidence="1">Belongs to the ABC transporter superfamily.</text>
</comment>
<dbReference type="SMART" id="SM00382">
    <property type="entry name" value="AAA"/>
    <property type="match status" value="1"/>
</dbReference>
<dbReference type="Proteomes" id="UP001356704">
    <property type="component" value="Unassembled WGS sequence"/>
</dbReference>
<dbReference type="Pfam" id="PF00005">
    <property type="entry name" value="ABC_tran"/>
    <property type="match status" value="1"/>
</dbReference>
<dbReference type="PROSITE" id="PS50893">
    <property type="entry name" value="ABC_TRANSPORTER_2"/>
    <property type="match status" value="1"/>
</dbReference>
<dbReference type="CDD" id="cd03220">
    <property type="entry name" value="ABC_KpsT_Wzt"/>
    <property type="match status" value="1"/>
</dbReference>
<comment type="caution">
    <text evidence="6">The sequence shown here is derived from an EMBL/GenBank/DDBJ whole genome shotgun (WGS) entry which is preliminary data.</text>
</comment>
<keyword evidence="3" id="KW-0547">Nucleotide-binding</keyword>
<evidence type="ECO:0000256" key="2">
    <source>
        <dbReference type="ARBA" id="ARBA00022448"/>
    </source>
</evidence>
<evidence type="ECO:0000313" key="7">
    <source>
        <dbReference type="Proteomes" id="UP001356704"/>
    </source>
</evidence>
<dbReference type="InterPro" id="IPR003439">
    <property type="entry name" value="ABC_transporter-like_ATP-bd"/>
</dbReference>
<dbReference type="RefSeq" id="WP_331811151.1">
    <property type="nucleotide sequence ID" value="NZ_JAZHOU010000007.1"/>
</dbReference>
<keyword evidence="2" id="KW-0813">Transport</keyword>
<dbReference type="SUPFAM" id="SSF52540">
    <property type="entry name" value="P-loop containing nucleoside triphosphate hydrolases"/>
    <property type="match status" value="1"/>
</dbReference>
<dbReference type="PANTHER" id="PTHR46743:SF2">
    <property type="entry name" value="TEICHOIC ACIDS EXPORT ATP-BINDING PROTEIN TAGH"/>
    <property type="match status" value="1"/>
</dbReference>
<proteinExistence type="inferred from homology"/>
<protein>
    <submittedName>
        <fullName evidence="6">ABC transporter ATP-binding protein</fullName>
    </submittedName>
</protein>
<dbReference type="InterPro" id="IPR015860">
    <property type="entry name" value="ABC_transpr_TagH-like"/>
</dbReference>
<dbReference type="GO" id="GO:0005524">
    <property type="term" value="F:ATP binding"/>
    <property type="evidence" value="ECO:0007669"/>
    <property type="project" value="UniProtKB-KW"/>
</dbReference>
<dbReference type="Gene3D" id="3.40.50.300">
    <property type="entry name" value="P-loop containing nucleotide triphosphate hydrolases"/>
    <property type="match status" value="1"/>
</dbReference>
<accession>A0ABU7W8T0</accession>
<name>A0ABU7W8T0_9FLAO</name>
<evidence type="ECO:0000313" key="6">
    <source>
        <dbReference type="EMBL" id="MEF3080371.1"/>
    </source>
</evidence>
<dbReference type="InterPro" id="IPR027417">
    <property type="entry name" value="P-loop_NTPase"/>
</dbReference>
<sequence>MHSNVILKVEGIGKQYRLGLVGTGTITQDLNRWWSRVRGKEDPYLKIGDTNIRSEQGSSNYVWALQNINFEVNQGEVLGIIGKNGAGKSTLLKILSRVTAPTLGTIKSKGRIASLLEVGTGFHPEMTGRENIYLNGAILGMTKAEISRKIDEIIDFSGCLRYIDTPVKRYSSGMTVRLAFAVAAHLEPDILVIDEVLAVGDAEFQKKAIGKMQEISKGEGRTVLFVSHNMAAVKNLCTRCIVLENGTKTFEGDTEKAVDYYLNSGVRENTSRFINREPNQGSDILEINVLKEDQLADTFGFNESVNVSFKISVDTEDLSAKLGFKTIDQFERVVFSSNVLLSDVGITKQGVYNVIVKIPASILMPNQYRLVVGFHIHKKKLIRKLNNVIHFIIEETGSGFENYQKDDMGCVSLNCIWESQKQI</sequence>
<gene>
    <name evidence="6" type="ORF">V1468_15255</name>
</gene>
<evidence type="ECO:0000256" key="1">
    <source>
        <dbReference type="ARBA" id="ARBA00005417"/>
    </source>
</evidence>
<evidence type="ECO:0000256" key="3">
    <source>
        <dbReference type="ARBA" id="ARBA00022741"/>
    </source>
</evidence>
<dbReference type="PANTHER" id="PTHR46743">
    <property type="entry name" value="TEICHOIC ACIDS EXPORT ATP-BINDING PROTEIN TAGH"/>
    <property type="match status" value="1"/>
</dbReference>
<feature type="domain" description="ABC transporter" evidence="5">
    <location>
        <begin position="45"/>
        <end position="270"/>
    </location>
</feature>
<dbReference type="InterPro" id="IPR003593">
    <property type="entry name" value="AAA+_ATPase"/>
</dbReference>